<protein>
    <submittedName>
        <fullName evidence="1">Uncharacterized protein</fullName>
    </submittedName>
</protein>
<evidence type="ECO:0000313" key="2">
    <source>
        <dbReference type="Proteomes" id="UP000076761"/>
    </source>
</evidence>
<dbReference type="AlphaFoldDB" id="A0A165TRQ2"/>
<name>A0A165TRQ2_9AGAM</name>
<dbReference type="Proteomes" id="UP000076761">
    <property type="component" value="Unassembled WGS sequence"/>
</dbReference>
<organism evidence="1 2">
    <name type="scientific">Neolentinus lepideus HHB14362 ss-1</name>
    <dbReference type="NCBI Taxonomy" id="1314782"/>
    <lineage>
        <taxon>Eukaryota</taxon>
        <taxon>Fungi</taxon>
        <taxon>Dikarya</taxon>
        <taxon>Basidiomycota</taxon>
        <taxon>Agaricomycotina</taxon>
        <taxon>Agaricomycetes</taxon>
        <taxon>Gloeophyllales</taxon>
        <taxon>Gloeophyllaceae</taxon>
        <taxon>Neolentinus</taxon>
    </lineage>
</organism>
<gene>
    <name evidence="1" type="ORF">NEOLEDRAFT_190791</name>
</gene>
<accession>A0A165TRQ2</accession>
<evidence type="ECO:0000313" key="1">
    <source>
        <dbReference type="EMBL" id="KZT27077.1"/>
    </source>
</evidence>
<sequence>MSLQSRQSRLLFSTHNCPPQGHSILMDASRFYRRNSPNTHTVRLAIVDLLSALRDPPIPYSTLPRPSSRFPYDPWVQDLGVHRSMGLQRSPRGISGSLGVRRYETSSVSGNKVRLASDHQTCFKVCISSATWITDRGTYLNTDVVYSCHIRLYQRRISRQWRTYARTKVLIAQGVQTDQTCCPPEISKPPG</sequence>
<dbReference type="EMBL" id="KV425564">
    <property type="protein sequence ID" value="KZT27077.1"/>
    <property type="molecule type" value="Genomic_DNA"/>
</dbReference>
<reference evidence="1 2" key="1">
    <citation type="journal article" date="2016" name="Mol. Biol. Evol.">
        <title>Comparative Genomics of Early-Diverging Mushroom-Forming Fungi Provides Insights into the Origins of Lignocellulose Decay Capabilities.</title>
        <authorList>
            <person name="Nagy L.G."/>
            <person name="Riley R."/>
            <person name="Tritt A."/>
            <person name="Adam C."/>
            <person name="Daum C."/>
            <person name="Floudas D."/>
            <person name="Sun H."/>
            <person name="Yadav J.S."/>
            <person name="Pangilinan J."/>
            <person name="Larsson K.H."/>
            <person name="Matsuura K."/>
            <person name="Barry K."/>
            <person name="Labutti K."/>
            <person name="Kuo R."/>
            <person name="Ohm R.A."/>
            <person name="Bhattacharya S.S."/>
            <person name="Shirouzu T."/>
            <person name="Yoshinaga Y."/>
            <person name="Martin F.M."/>
            <person name="Grigoriev I.V."/>
            <person name="Hibbett D.S."/>
        </authorList>
    </citation>
    <scope>NUCLEOTIDE SEQUENCE [LARGE SCALE GENOMIC DNA]</scope>
    <source>
        <strain evidence="1 2">HHB14362 ss-1</strain>
    </source>
</reference>
<proteinExistence type="predicted"/>
<dbReference type="InParanoid" id="A0A165TRQ2"/>
<keyword evidence="2" id="KW-1185">Reference proteome</keyword>